<keyword evidence="4" id="KW-1185">Reference proteome</keyword>
<keyword evidence="2" id="KW-0378">Hydrolase</keyword>
<dbReference type="PANTHER" id="PTHR31793">
    <property type="entry name" value="4-HYDROXYBENZOYL-COA THIOESTERASE FAMILY MEMBER"/>
    <property type="match status" value="1"/>
</dbReference>
<proteinExistence type="inferred from homology"/>
<dbReference type="PIRSF" id="PIRSF003230">
    <property type="entry name" value="YbgC"/>
    <property type="match status" value="1"/>
</dbReference>
<dbReference type="Pfam" id="PF13279">
    <property type="entry name" value="4HBT_2"/>
    <property type="match status" value="1"/>
</dbReference>
<dbReference type="AlphaFoldDB" id="A0A2U2XGU6"/>
<accession>A0A2U2XGU6</accession>
<reference evidence="3 4" key="2">
    <citation type="submission" date="2018-05" db="EMBL/GenBank/DDBJ databases">
        <authorList>
            <person name="Lanie J.A."/>
            <person name="Ng W.-L."/>
            <person name="Kazmierczak K.M."/>
            <person name="Andrzejewski T.M."/>
            <person name="Davidsen T.M."/>
            <person name="Wayne K.J."/>
            <person name="Tettelin H."/>
            <person name="Glass J.I."/>
            <person name="Rusch D."/>
            <person name="Podicherti R."/>
            <person name="Tsui H.-C.T."/>
            <person name="Winkler M.E."/>
        </authorList>
    </citation>
    <scope>NUCLEOTIDE SEQUENCE [LARGE SCALE GENOMIC DNA]</scope>
    <source>
        <strain evidence="3 4">C305</strain>
    </source>
</reference>
<dbReference type="CDD" id="cd00586">
    <property type="entry name" value="4HBT"/>
    <property type="match status" value="1"/>
</dbReference>
<dbReference type="NCBIfam" id="TIGR00051">
    <property type="entry name" value="YbgC/FadM family acyl-CoA thioesterase"/>
    <property type="match status" value="1"/>
</dbReference>
<evidence type="ECO:0000313" key="4">
    <source>
        <dbReference type="Proteomes" id="UP000245370"/>
    </source>
</evidence>
<dbReference type="PANTHER" id="PTHR31793:SF27">
    <property type="entry name" value="NOVEL THIOESTERASE SUPERFAMILY DOMAIN AND SAPOSIN A-TYPE DOMAIN CONTAINING PROTEIN (0610012H03RIK)"/>
    <property type="match status" value="1"/>
</dbReference>
<dbReference type="Gene3D" id="3.10.129.10">
    <property type="entry name" value="Hotdog Thioesterase"/>
    <property type="match status" value="1"/>
</dbReference>
<dbReference type="SUPFAM" id="SSF54637">
    <property type="entry name" value="Thioesterase/thiol ester dehydrase-isomerase"/>
    <property type="match status" value="1"/>
</dbReference>
<dbReference type="GO" id="GO:0047617">
    <property type="term" value="F:fatty acyl-CoA hydrolase activity"/>
    <property type="evidence" value="ECO:0007669"/>
    <property type="project" value="TreeGrafter"/>
</dbReference>
<dbReference type="InterPro" id="IPR029069">
    <property type="entry name" value="HotDog_dom_sf"/>
</dbReference>
<protein>
    <submittedName>
        <fullName evidence="3">Thioesterase</fullName>
    </submittedName>
</protein>
<dbReference type="OrthoDB" id="9800856at2"/>
<organism evidence="3 4">
    <name type="scientific">Brumimicrobium oceani</name>
    <dbReference type="NCBI Taxonomy" id="2100725"/>
    <lineage>
        <taxon>Bacteria</taxon>
        <taxon>Pseudomonadati</taxon>
        <taxon>Bacteroidota</taxon>
        <taxon>Flavobacteriia</taxon>
        <taxon>Flavobacteriales</taxon>
        <taxon>Crocinitomicaceae</taxon>
        <taxon>Brumimicrobium</taxon>
    </lineage>
</organism>
<sequence>MSKNKDGLYTANTQLRVRYGETDQMGYCYYGNYAQYFEVGRVEALRSLGTSYKDIENKGFMLPVSTYSVKYKAPALYDDLLTITTKIMALDGVRLYFEYEVRNDENKLLATAETVLVFVDKVTMRPVLPPQDFIDLL</sequence>
<dbReference type="InterPro" id="IPR006684">
    <property type="entry name" value="YbgC/YbaW"/>
</dbReference>
<dbReference type="InterPro" id="IPR050563">
    <property type="entry name" value="4-hydroxybenzoyl-CoA_TE"/>
</dbReference>
<evidence type="ECO:0000313" key="3">
    <source>
        <dbReference type="EMBL" id="PWH87022.1"/>
    </source>
</evidence>
<comment type="similarity">
    <text evidence="1">Belongs to the 4-hydroxybenzoyl-CoA thioesterase family.</text>
</comment>
<comment type="caution">
    <text evidence="3">The sequence shown here is derived from an EMBL/GenBank/DDBJ whole genome shotgun (WGS) entry which is preliminary data.</text>
</comment>
<name>A0A2U2XGU6_9FLAO</name>
<dbReference type="Proteomes" id="UP000245370">
    <property type="component" value="Unassembled WGS sequence"/>
</dbReference>
<dbReference type="RefSeq" id="WP_109358100.1">
    <property type="nucleotide sequence ID" value="NZ_QFRJ01000001.1"/>
</dbReference>
<gene>
    <name evidence="3" type="ORF">DIT68_01825</name>
</gene>
<reference evidence="3 4" key="1">
    <citation type="submission" date="2018-05" db="EMBL/GenBank/DDBJ databases">
        <title>Brumimicrobium oceani sp. nov., isolated from coastal sediment.</title>
        <authorList>
            <person name="Kou Y."/>
        </authorList>
    </citation>
    <scope>NUCLEOTIDE SEQUENCE [LARGE SCALE GENOMIC DNA]</scope>
    <source>
        <strain evidence="3 4">C305</strain>
    </source>
</reference>
<dbReference type="EMBL" id="QFRJ01000001">
    <property type="protein sequence ID" value="PWH87022.1"/>
    <property type="molecule type" value="Genomic_DNA"/>
</dbReference>
<evidence type="ECO:0000256" key="2">
    <source>
        <dbReference type="ARBA" id="ARBA00022801"/>
    </source>
</evidence>
<evidence type="ECO:0000256" key="1">
    <source>
        <dbReference type="ARBA" id="ARBA00005953"/>
    </source>
</evidence>